<feature type="domain" description="RING-type" evidence="7">
    <location>
        <begin position="17"/>
        <end position="60"/>
    </location>
</feature>
<gene>
    <name evidence="9" type="ORF">MNOR_LOCUS29441</name>
</gene>
<dbReference type="PROSITE" id="PS00518">
    <property type="entry name" value="ZF_RING_1"/>
    <property type="match status" value="1"/>
</dbReference>
<accession>A0AAV2RXX0</accession>
<comment type="caution">
    <text evidence="9">The sequence shown here is derived from an EMBL/GenBank/DDBJ whole genome shotgun (WGS) entry which is preliminary data.</text>
</comment>
<keyword evidence="5" id="KW-0175">Coiled coil</keyword>
<feature type="coiled-coil region" evidence="5">
    <location>
        <begin position="182"/>
        <end position="230"/>
    </location>
</feature>
<feature type="compositionally biased region" description="Acidic residues" evidence="6">
    <location>
        <begin position="98"/>
        <end position="107"/>
    </location>
</feature>
<keyword evidence="10" id="KW-1185">Reference proteome</keyword>
<dbReference type="Pfam" id="PF00643">
    <property type="entry name" value="zf-B_box"/>
    <property type="match status" value="1"/>
</dbReference>
<evidence type="ECO:0000256" key="1">
    <source>
        <dbReference type="ARBA" id="ARBA00022723"/>
    </source>
</evidence>
<evidence type="ECO:0000256" key="6">
    <source>
        <dbReference type="SAM" id="MobiDB-lite"/>
    </source>
</evidence>
<organism evidence="9 10">
    <name type="scientific">Meganyctiphanes norvegica</name>
    <name type="common">Northern krill</name>
    <name type="synonym">Thysanopoda norvegica</name>
    <dbReference type="NCBI Taxonomy" id="48144"/>
    <lineage>
        <taxon>Eukaryota</taxon>
        <taxon>Metazoa</taxon>
        <taxon>Ecdysozoa</taxon>
        <taxon>Arthropoda</taxon>
        <taxon>Crustacea</taxon>
        <taxon>Multicrustacea</taxon>
        <taxon>Malacostraca</taxon>
        <taxon>Eumalacostraca</taxon>
        <taxon>Eucarida</taxon>
        <taxon>Euphausiacea</taxon>
        <taxon>Euphausiidae</taxon>
        <taxon>Meganyctiphanes</taxon>
    </lineage>
</organism>
<evidence type="ECO:0000256" key="2">
    <source>
        <dbReference type="ARBA" id="ARBA00022771"/>
    </source>
</evidence>
<evidence type="ECO:0000313" key="9">
    <source>
        <dbReference type="EMBL" id="CAL4144112.1"/>
    </source>
</evidence>
<dbReference type="Proteomes" id="UP001497623">
    <property type="component" value="Unassembled WGS sequence"/>
</dbReference>
<dbReference type="SUPFAM" id="SSF57845">
    <property type="entry name" value="B-box zinc-binding domain"/>
    <property type="match status" value="1"/>
</dbReference>
<dbReference type="PANTHER" id="PTHR25462">
    <property type="entry name" value="BONUS, ISOFORM C-RELATED"/>
    <property type="match status" value="1"/>
</dbReference>
<dbReference type="InterPro" id="IPR047153">
    <property type="entry name" value="TRIM45/56/19-like"/>
</dbReference>
<keyword evidence="1" id="KW-0479">Metal-binding</keyword>
<proteinExistence type="predicted"/>
<feature type="non-terminal residue" evidence="9">
    <location>
        <position position="371"/>
    </location>
</feature>
<dbReference type="SUPFAM" id="SSF57850">
    <property type="entry name" value="RING/U-box"/>
    <property type="match status" value="1"/>
</dbReference>
<dbReference type="GO" id="GO:0008270">
    <property type="term" value="F:zinc ion binding"/>
    <property type="evidence" value="ECO:0007669"/>
    <property type="project" value="UniProtKB-KW"/>
</dbReference>
<feature type="non-terminal residue" evidence="9">
    <location>
        <position position="1"/>
    </location>
</feature>
<keyword evidence="3" id="KW-0862">Zinc</keyword>
<dbReference type="EMBL" id="CAXKWB010034099">
    <property type="protein sequence ID" value="CAL4144112.1"/>
    <property type="molecule type" value="Genomic_DNA"/>
</dbReference>
<evidence type="ECO:0000256" key="3">
    <source>
        <dbReference type="ARBA" id="ARBA00022833"/>
    </source>
</evidence>
<dbReference type="InterPro" id="IPR013083">
    <property type="entry name" value="Znf_RING/FYVE/PHD"/>
</dbReference>
<dbReference type="PROSITE" id="PS50089">
    <property type="entry name" value="ZF_RING_2"/>
    <property type="match status" value="1"/>
</dbReference>
<reference evidence="9 10" key="1">
    <citation type="submission" date="2024-05" db="EMBL/GenBank/DDBJ databases">
        <authorList>
            <person name="Wallberg A."/>
        </authorList>
    </citation>
    <scope>NUCLEOTIDE SEQUENCE [LARGE SCALE GENOMIC DNA]</scope>
</reference>
<dbReference type="SMART" id="SM00184">
    <property type="entry name" value="RING"/>
    <property type="match status" value="1"/>
</dbReference>
<keyword evidence="2 4" id="KW-0863">Zinc-finger</keyword>
<dbReference type="InterPro" id="IPR001841">
    <property type="entry name" value="Znf_RING"/>
</dbReference>
<dbReference type="InterPro" id="IPR017907">
    <property type="entry name" value="Znf_RING_CS"/>
</dbReference>
<evidence type="ECO:0000313" key="10">
    <source>
        <dbReference type="Proteomes" id="UP001497623"/>
    </source>
</evidence>
<sequence>TVPVGYRCITQMDDLECQICFNIFNSETRRPRTLICGHIFCQICLTREIANGKSTCATCRRPHNAQRIEDLPVCILVERLIEKFTKTSNEGAKSCNSEADDDEDDYSEGPCSKHKKSVVYFYCNTHSLNICRECTVIDHQVNTCNIISFEERLGKKKDDNIFQANSTATDIDETLSAIDGFVKEKNDIISNQELKIKQLKKTIEEALKAIEEARKTIDSEKIACDKAQTAMSNGKIRRKQIDSAKDNLQKANTKKTICNCNNDIETEEVNVEEWIKDVSAEFDLLRKTRETPSNILRALKCGRVIFTETAVNGRKAIAKLTSKGDKLHLHNFQNHSSPKGATTFPIYIIIWLFRRVKTCLLIIQTNYKCMY</sequence>
<evidence type="ECO:0000259" key="7">
    <source>
        <dbReference type="PROSITE" id="PS50089"/>
    </source>
</evidence>
<protein>
    <submittedName>
        <fullName evidence="9">Uncharacterized protein</fullName>
    </submittedName>
</protein>
<evidence type="ECO:0000256" key="5">
    <source>
        <dbReference type="SAM" id="Coils"/>
    </source>
</evidence>
<evidence type="ECO:0000259" key="8">
    <source>
        <dbReference type="PROSITE" id="PS50119"/>
    </source>
</evidence>
<dbReference type="PANTHER" id="PTHR25462:SF296">
    <property type="entry name" value="MEIOTIC P26, ISOFORM F"/>
    <property type="match status" value="1"/>
</dbReference>
<dbReference type="Pfam" id="PF14634">
    <property type="entry name" value="zf-RING_5"/>
    <property type="match status" value="1"/>
</dbReference>
<dbReference type="Gene3D" id="3.30.40.10">
    <property type="entry name" value="Zinc/RING finger domain, C3HC4 (zinc finger)"/>
    <property type="match status" value="1"/>
</dbReference>
<feature type="domain" description="B box-type" evidence="8">
    <location>
        <begin position="111"/>
        <end position="140"/>
    </location>
</feature>
<name>A0AAV2RXX0_MEGNR</name>
<dbReference type="Gene3D" id="3.30.160.60">
    <property type="entry name" value="Classic Zinc Finger"/>
    <property type="match status" value="1"/>
</dbReference>
<dbReference type="AlphaFoldDB" id="A0AAV2RXX0"/>
<feature type="region of interest" description="Disordered" evidence="6">
    <location>
        <begin position="90"/>
        <end position="110"/>
    </location>
</feature>
<evidence type="ECO:0000256" key="4">
    <source>
        <dbReference type="PROSITE-ProRule" id="PRU00024"/>
    </source>
</evidence>
<dbReference type="InterPro" id="IPR000315">
    <property type="entry name" value="Znf_B-box"/>
</dbReference>
<dbReference type="PROSITE" id="PS50119">
    <property type="entry name" value="ZF_BBOX"/>
    <property type="match status" value="1"/>
</dbReference>